<name>A0A318MYI9_9PROT</name>
<protein>
    <submittedName>
        <fullName evidence="1">Uncharacterized protein</fullName>
    </submittedName>
</protein>
<proteinExistence type="predicted"/>
<dbReference type="OrthoDB" id="7240756at2"/>
<accession>A0A318MYI9</accession>
<dbReference type="RefSeq" id="WP_110438291.1">
    <property type="nucleotide sequence ID" value="NZ_CP046393.1"/>
</dbReference>
<reference evidence="1 2" key="1">
    <citation type="submission" date="2018-05" db="EMBL/GenBank/DDBJ databases">
        <title>Reference genomes for bee gut microbiota database.</title>
        <authorList>
            <person name="Ellegaard K.M."/>
        </authorList>
    </citation>
    <scope>NUCLEOTIDE SEQUENCE [LARGE SCALE GENOMIC DNA]</scope>
    <source>
        <strain evidence="1 2">ESL0284</strain>
    </source>
</reference>
<dbReference type="Proteomes" id="UP000247565">
    <property type="component" value="Unassembled WGS sequence"/>
</dbReference>
<keyword evidence="2" id="KW-1185">Reference proteome</keyword>
<evidence type="ECO:0000313" key="1">
    <source>
        <dbReference type="EMBL" id="PXZ01772.1"/>
    </source>
</evidence>
<dbReference type="EMBL" id="QGLT01000001">
    <property type="protein sequence ID" value="PXZ01772.1"/>
    <property type="molecule type" value="Genomic_DNA"/>
</dbReference>
<organism evidence="1 2">
    <name type="scientific">Commensalibacter melissae</name>
    <dbReference type="NCBI Taxonomy" id="2070537"/>
    <lineage>
        <taxon>Bacteria</taxon>
        <taxon>Pseudomonadati</taxon>
        <taxon>Pseudomonadota</taxon>
        <taxon>Alphaproteobacteria</taxon>
        <taxon>Acetobacterales</taxon>
        <taxon>Acetobacteraceae</taxon>
    </lineage>
</organism>
<sequence>MHRRFIQTPVSQFLLFCNNTKINFSLICISVIFTSHYTYASNASKSDINNSSINNISDSVNVLDEQRYTGSLLSPSGAITKAGILALEPYLQSTISRGAYQSDGSVKNSKHRTDSADSFLLIKYAITDNLTIQATPQVNYAWNGKTTSSSVHISDLPVEFQYRWIDQDNAHYRPSFTTFLGMNFPTGNFDQLNRSLDAFGSGQYTLRFGLHSQAAYEIFHRAIRFRWWGVGRKPIGHRNIKGISNYGTDQGFAGTVRGGLFGNAGFSFEFGITKAWVLAFDFQYDWAQGTHIKGNYNHQRYLRHITGASHDFQIAPGIEYNFTPAVGLIAGAALTVDGHNTNDFIQPQCAVNIVF</sequence>
<dbReference type="AlphaFoldDB" id="A0A318MYI9"/>
<comment type="caution">
    <text evidence="1">The sequence shown here is derived from an EMBL/GenBank/DDBJ whole genome shotgun (WGS) entry which is preliminary data.</text>
</comment>
<gene>
    <name evidence="1" type="ORF">DK869_01850</name>
</gene>
<evidence type="ECO:0000313" key="2">
    <source>
        <dbReference type="Proteomes" id="UP000247565"/>
    </source>
</evidence>